<reference evidence="7" key="1">
    <citation type="submission" date="2022-10" db="EMBL/GenBank/DDBJ databases">
        <title>Genome assembly of Pristionchus species.</title>
        <authorList>
            <person name="Yoshida K."/>
            <person name="Sommer R.J."/>
        </authorList>
    </citation>
    <scope>NUCLEOTIDE SEQUENCE [LARGE SCALE GENOMIC DNA]</scope>
    <source>
        <strain evidence="7">RS5460</strain>
    </source>
</reference>
<feature type="region of interest" description="Disordered" evidence="4">
    <location>
        <begin position="1"/>
        <end position="76"/>
    </location>
</feature>
<evidence type="ECO:0000259" key="5">
    <source>
        <dbReference type="Pfam" id="PF00849"/>
    </source>
</evidence>
<dbReference type="PROSITE" id="PS01129">
    <property type="entry name" value="PSI_RLU"/>
    <property type="match status" value="1"/>
</dbReference>
<feature type="active site" evidence="1">
    <location>
        <position position="245"/>
    </location>
</feature>
<evidence type="ECO:0000256" key="1">
    <source>
        <dbReference type="PIRSR" id="PIRSR606225-1"/>
    </source>
</evidence>
<name>A0AAN4Z7W3_9BILA</name>
<dbReference type="GO" id="GO:0009982">
    <property type="term" value="F:pseudouridine synthase activity"/>
    <property type="evidence" value="ECO:0007669"/>
    <property type="project" value="InterPro"/>
</dbReference>
<comment type="similarity">
    <text evidence="3">Belongs to the pseudouridine synthase RluA family.</text>
</comment>
<comment type="function">
    <text evidence="3">Responsible for synthesis of pseudouridine from uracil.</text>
</comment>
<feature type="compositionally biased region" description="Basic and acidic residues" evidence="4">
    <location>
        <begin position="64"/>
        <end position="76"/>
    </location>
</feature>
<dbReference type="InterPro" id="IPR050188">
    <property type="entry name" value="RluA_PseudoU_synthase"/>
</dbReference>
<dbReference type="PROSITE" id="PS50889">
    <property type="entry name" value="S4"/>
    <property type="match status" value="1"/>
</dbReference>
<dbReference type="CDD" id="cd02557">
    <property type="entry name" value="PseudoU_synth_ScRIB2"/>
    <property type="match status" value="1"/>
</dbReference>
<evidence type="ECO:0000313" key="7">
    <source>
        <dbReference type="Proteomes" id="UP001328107"/>
    </source>
</evidence>
<comment type="catalytic activity">
    <reaction evidence="3">
        <text>a uridine in RNA = a pseudouridine in RNA</text>
        <dbReference type="Rhea" id="RHEA:48348"/>
        <dbReference type="Rhea" id="RHEA-COMP:12068"/>
        <dbReference type="Rhea" id="RHEA-COMP:12069"/>
        <dbReference type="ChEBI" id="CHEBI:65314"/>
        <dbReference type="ChEBI" id="CHEBI:65315"/>
    </reaction>
</comment>
<feature type="compositionally biased region" description="Polar residues" evidence="4">
    <location>
        <begin position="1"/>
        <end position="17"/>
    </location>
</feature>
<dbReference type="EC" id="5.4.99.-" evidence="3"/>
<evidence type="ECO:0000256" key="3">
    <source>
        <dbReference type="RuleBase" id="RU362028"/>
    </source>
</evidence>
<keyword evidence="7" id="KW-1185">Reference proteome</keyword>
<dbReference type="AlphaFoldDB" id="A0AAN4Z7W3"/>
<dbReference type="SUPFAM" id="SSF55120">
    <property type="entry name" value="Pseudouridine synthase"/>
    <property type="match status" value="1"/>
</dbReference>
<feature type="compositionally biased region" description="Basic and acidic residues" evidence="4">
    <location>
        <begin position="21"/>
        <end position="39"/>
    </location>
</feature>
<sequence>MSSTDCASSTITESAPTSVVEDCKSSNKRPATEREEETSVKQARLGDSIEENKGGSTEEEEEKTEEKKRSEREIERVTKKKERVARQAKFAFDADDDIPMSVPVTIRNGVRHLAPYWTVYRTRAKGRWFGRKLVDVFSQEFLSTNVNYARVATRLGRIWVNGKQMKDVDYVIQNGDTMEHWAHRHEHPILDEEIRIVADTPSLFVVDKPASMPVHACGQYQIHTILGQLRERYGITGLRVLHRLDRGTSGILMFARDYETDKEFKGTLKDGEWKKEYVCKVHGVFPEEEIEVKQPIGTLSLSMGTQCIRPDGKHALSRFRRMWTDGKESVLRVEIETGRTHQIRVHLQYLGFPIVNDKLYNDPDVWPKGGKGADFGMSYEELGERVQAAHKASLWHETVNEDFVSKMERLATQDELEMASDVPEITRGQRPEYDPICLSCNVTKKEVPMDHFRLFLHCLHYETTKFNFSTPLPKWAVQPTSTVEGEERKESSV</sequence>
<dbReference type="Pfam" id="PF00849">
    <property type="entry name" value="PseudoU_synth_2"/>
    <property type="match status" value="1"/>
</dbReference>
<keyword evidence="2" id="KW-0694">RNA-binding</keyword>
<proteinExistence type="inferred from homology"/>
<dbReference type="NCBIfam" id="TIGR00005">
    <property type="entry name" value="rluA_subfam"/>
    <property type="match status" value="1"/>
</dbReference>
<comment type="caution">
    <text evidence="6">The sequence shown here is derived from an EMBL/GenBank/DDBJ whole genome shotgun (WGS) entry which is preliminary data.</text>
</comment>
<evidence type="ECO:0000256" key="2">
    <source>
        <dbReference type="PROSITE-ProRule" id="PRU00182"/>
    </source>
</evidence>
<dbReference type="GO" id="GO:0003723">
    <property type="term" value="F:RNA binding"/>
    <property type="evidence" value="ECO:0007669"/>
    <property type="project" value="UniProtKB-KW"/>
</dbReference>
<keyword evidence="3" id="KW-0413">Isomerase</keyword>
<dbReference type="Proteomes" id="UP001328107">
    <property type="component" value="Unassembled WGS sequence"/>
</dbReference>
<protein>
    <recommendedName>
        <fullName evidence="3">Pseudouridine synthase</fullName>
        <ecNumber evidence="3">5.4.99.-</ecNumber>
    </recommendedName>
</protein>
<dbReference type="PANTHER" id="PTHR21600">
    <property type="entry name" value="MITOCHONDRIAL RNA PSEUDOURIDINE SYNTHASE"/>
    <property type="match status" value="1"/>
</dbReference>
<feature type="domain" description="Pseudouridine synthase RsuA/RluA-like" evidence="5">
    <location>
        <begin position="203"/>
        <end position="348"/>
    </location>
</feature>
<dbReference type="GO" id="GO:0000455">
    <property type="term" value="P:enzyme-directed rRNA pseudouridine synthesis"/>
    <property type="evidence" value="ECO:0007669"/>
    <property type="project" value="TreeGrafter"/>
</dbReference>
<dbReference type="PANTHER" id="PTHR21600:SF40">
    <property type="entry name" value="PSEUDOURIDYLATE SYNTHASE RPUSD2"/>
    <property type="match status" value="1"/>
</dbReference>
<evidence type="ECO:0000256" key="4">
    <source>
        <dbReference type="SAM" id="MobiDB-lite"/>
    </source>
</evidence>
<organism evidence="6 7">
    <name type="scientific">Pristionchus mayeri</name>
    <dbReference type="NCBI Taxonomy" id="1317129"/>
    <lineage>
        <taxon>Eukaryota</taxon>
        <taxon>Metazoa</taxon>
        <taxon>Ecdysozoa</taxon>
        <taxon>Nematoda</taxon>
        <taxon>Chromadorea</taxon>
        <taxon>Rhabditida</taxon>
        <taxon>Rhabditina</taxon>
        <taxon>Diplogasteromorpha</taxon>
        <taxon>Diplogasteroidea</taxon>
        <taxon>Neodiplogasteridae</taxon>
        <taxon>Pristionchus</taxon>
    </lineage>
</organism>
<dbReference type="InterPro" id="IPR006225">
    <property type="entry name" value="PsdUridine_synth_RluC/D"/>
</dbReference>
<dbReference type="InterPro" id="IPR020103">
    <property type="entry name" value="PsdUridine_synth_cat_dom_sf"/>
</dbReference>
<dbReference type="InterPro" id="IPR006145">
    <property type="entry name" value="PsdUridine_synth_RsuA/RluA"/>
</dbReference>
<dbReference type="InterPro" id="IPR006224">
    <property type="entry name" value="PsdUridine_synth_RluA-like_CS"/>
</dbReference>
<accession>A0AAN4Z7W3</accession>
<dbReference type="Gene3D" id="3.30.2350.10">
    <property type="entry name" value="Pseudouridine synthase"/>
    <property type="match status" value="1"/>
</dbReference>
<dbReference type="EMBL" id="BTRK01000002">
    <property type="protein sequence ID" value="GMR36082.1"/>
    <property type="molecule type" value="Genomic_DNA"/>
</dbReference>
<gene>
    <name evidence="6" type="ORF">PMAYCL1PPCAC_06277</name>
</gene>
<evidence type="ECO:0000313" key="6">
    <source>
        <dbReference type="EMBL" id="GMR36082.1"/>
    </source>
</evidence>